<evidence type="ECO:0000256" key="1">
    <source>
        <dbReference type="ARBA" id="ARBA00022679"/>
    </source>
</evidence>
<keyword evidence="5" id="KW-1185">Reference proteome</keyword>
<dbReference type="RefSeq" id="WP_069328403.1">
    <property type="nucleotide sequence ID" value="NZ_MDER01000051.1"/>
</dbReference>
<feature type="domain" description="N-acetyltransferase" evidence="3">
    <location>
        <begin position="4"/>
        <end position="171"/>
    </location>
</feature>
<gene>
    <name evidence="4" type="ORF">PTI45_03001</name>
</gene>
<dbReference type="EC" id="2.3.1.183" evidence="4"/>
<dbReference type="PANTHER" id="PTHR43072">
    <property type="entry name" value="N-ACETYLTRANSFERASE"/>
    <property type="match status" value="1"/>
</dbReference>
<sequence>MSTIRFEPIEEQYLPEVLSIYNHYVEHTTVSFHTELLSLAQMRAQIINVPAHYKSYVIIEEQDAQDNSVVSNAESTPVIAGYILITPHKNKQAYDVTAEVTIYLKPGQTGKGLGGKSLTFLEQAGVASGFHVLIATVCTENANSIALFERYGYEKCAHFREVGYKFGRRLDIASYQKIIG</sequence>
<keyword evidence="1 4" id="KW-0808">Transferase</keyword>
<protein>
    <submittedName>
        <fullName evidence="4">Phosphinothricin acetyltransferase</fullName>
        <ecNumber evidence="4">2.3.1.183</ecNumber>
    </submittedName>
</protein>
<dbReference type="PANTHER" id="PTHR43072:SF23">
    <property type="entry name" value="UPF0039 PROTEIN C11D3.02C"/>
    <property type="match status" value="1"/>
</dbReference>
<dbReference type="Proteomes" id="UP000094578">
    <property type="component" value="Unassembled WGS sequence"/>
</dbReference>
<evidence type="ECO:0000313" key="4">
    <source>
        <dbReference type="EMBL" id="ODP27546.1"/>
    </source>
</evidence>
<evidence type="ECO:0000259" key="3">
    <source>
        <dbReference type="PROSITE" id="PS51186"/>
    </source>
</evidence>
<evidence type="ECO:0000256" key="2">
    <source>
        <dbReference type="ARBA" id="ARBA00023315"/>
    </source>
</evidence>
<proteinExistence type="predicted"/>
<evidence type="ECO:0000313" key="5">
    <source>
        <dbReference type="Proteomes" id="UP000094578"/>
    </source>
</evidence>
<accession>A0A1E3L1D6</accession>
<dbReference type="AlphaFoldDB" id="A0A1E3L1D6"/>
<dbReference type="PROSITE" id="PS51186">
    <property type="entry name" value="GNAT"/>
    <property type="match status" value="1"/>
</dbReference>
<dbReference type="InterPro" id="IPR000182">
    <property type="entry name" value="GNAT_dom"/>
</dbReference>
<reference evidence="4 5" key="1">
    <citation type="submission" date="2016-08" db="EMBL/GenBank/DDBJ databases">
        <title>Genome sequencing of Paenibacillus sp. TI45-13ar, isolated from Korean traditional nuruk.</title>
        <authorList>
            <person name="Kim S.-J."/>
        </authorList>
    </citation>
    <scope>NUCLEOTIDE SEQUENCE [LARGE SCALE GENOMIC DNA]</scope>
    <source>
        <strain evidence="4 5">TI45-13ar</strain>
    </source>
</reference>
<organism evidence="4 5">
    <name type="scientific">Paenibacillus nuruki</name>
    <dbReference type="NCBI Taxonomy" id="1886670"/>
    <lineage>
        <taxon>Bacteria</taxon>
        <taxon>Bacillati</taxon>
        <taxon>Bacillota</taxon>
        <taxon>Bacilli</taxon>
        <taxon>Bacillales</taxon>
        <taxon>Paenibacillaceae</taxon>
        <taxon>Paenibacillus</taxon>
    </lineage>
</organism>
<dbReference type="STRING" id="1886670.PTI45_03001"/>
<dbReference type="SUPFAM" id="SSF55729">
    <property type="entry name" value="Acyl-CoA N-acyltransferases (Nat)"/>
    <property type="match status" value="1"/>
</dbReference>
<keyword evidence="2 4" id="KW-0012">Acyltransferase</keyword>
<dbReference type="EMBL" id="MDER01000051">
    <property type="protein sequence ID" value="ODP27546.1"/>
    <property type="molecule type" value="Genomic_DNA"/>
</dbReference>
<name>A0A1E3L1D6_9BACL</name>
<dbReference type="Pfam" id="PF00583">
    <property type="entry name" value="Acetyltransf_1"/>
    <property type="match status" value="1"/>
</dbReference>
<dbReference type="PATRIC" id="fig|1886670.3.peg.3049"/>
<dbReference type="Gene3D" id="3.40.630.30">
    <property type="match status" value="1"/>
</dbReference>
<comment type="caution">
    <text evidence="4">The sequence shown here is derived from an EMBL/GenBank/DDBJ whole genome shotgun (WGS) entry which is preliminary data.</text>
</comment>
<dbReference type="GO" id="GO:0102971">
    <property type="term" value="F:phosphinothricin N-acetyltransferase activity"/>
    <property type="evidence" value="ECO:0007669"/>
    <property type="project" value="UniProtKB-EC"/>
</dbReference>
<dbReference type="InterPro" id="IPR016181">
    <property type="entry name" value="Acyl_CoA_acyltransferase"/>
</dbReference>